<dbReference type="InterPro" id="IPR018063">
    <property type="entry name" value="SAM_MeTrfase_RsmI_CS"/>
</dbReference>
<dbReference type="PANTHER" id="PTHR46111:SF1">
    <property type="entry name" value="RIBOSOMAL RNA SMALL SUBUNIT METHYLTRANSFERASE I"/>
    <property type="match status" value="1"/>
</dbReference>
<dbReference type="KEGG" id="tao:THIAE_08570"/>
<dbReference type="NCBIfam" id="TIGR00096">
    <property type="entry name" value="16S rRNA (cytidine(1402)-2'-O)-methyltransferase"/>
    <property type="match status" value="1"/>
</dbReference>
<dbReference type="GO" id="GO:0005737">
    <property type="term" value="C:cytoplasm"/>
    <property type="evidence" value="ECO:0007669"/>
    <property type="project" value="UniProtKB-SubCell"/>
</dbReference>
<dbReference type="CDD" id="cd11648">
    <property type="entry name" value="RsmI"/>
    <property type="match status" value="1"/>
</dbReference>
<name>W0DY68_9GAMM</name>
<dbReference type="PIRSF" id="PIRSF005917">
    <property type="entry name" value="MTase_YraL"/>
    <property type="match status" value="1"/>
</dbReference>
<keyword evidence="9" id="KW-1185">Reference proteome</keyword>
<comment type="similarity">
    <text evidence="6">Belongs to the methyltransferase superfamily. RsmI family.</text>
</comment>
<gene>
    <name evidence="6" type="primary">rsmI</name>
    <name evidence="8" type="ORF">THIAE_08570</name>
</gene>
<dbReference type="InterPro" id="IPR014776">
    <property type="entry name" value="4pyrrole_Mease_sub2"/>
</dbReference>
<evidence type="ECO:0000256" key="3">
    <source>
        <dbReference type="ARBA" id="ARBA00022603"/>
    </source>
</evidence>
<proteinExistence type="inferred from homology"/>
<reference evidence="8 9" key="1">
    <citation type="submission" date="2013-12" db="EMBL/GenBank/DDBJ databases">
        <authorList>
            <consortium name="DOE Joint Genome Institute"/>
            <person name="Kappler U."/>
            <person name="Huntemann M."/>
            <person name="Han J."/>
            <person name="Chen A."/>
            <person name="Kyrpides N."/>
            <person name="Mavromatis K."/>
            <person name="Markowitz V."/>
            <person name="Palaniappan K."/>
            <person name="Ivanova N."/>
            <person name="Schaumberg A."/>
            <person name="Pati A."/>
            <person name="Liolios K."/>
            <person name="Nordberg H.P."/>
            <person name="Cantor M.N."/>
            <person name="Hua S.X."/>
            <person name="Woyke T."/>
        </authorList>
    </citation>
    <scope>NUCLEOTIDE SEQUENCE [LARGE SCALE GENOMIC DNA]</scope>
    <source>
        <strain evidence="9">AL2</strain>
    </source>
</reference>
<dbReference type="PROSITE" id="PS01296">
    <property type="entry name" value="RSMI"/>
    <property type="match status" value="1"/>
</dbReference>
<dbReference type="STRING" id="717772.THIAE_08570"/>
<keyword evidence="5 6" id="KW-0949">S-adenosyl-L-methionine</keyword>
<evidence type="ECO:0000256" key="1">
    <source>
        <dbReference type="ARBA" id="ARBA00022490"/>
    </source>
</evidence>
<dbReference type="AlphaFoldDB" id="W0DY68"/>
<dbReference type="OrthoDB" id="9809084at2"/>
<dbReference type="Proteomes" id="UP000005380">
    <property type="component" value="Chromosome"/>
</dbReference>
<dbReference type="GO" id="GO:0070677">
    <property type="term" value="F:rRNA (cytosine-2'-O-)-methyltransferase activity"/>
    <property type="evidence" value="ECO:0007669"/>
    <property type="project" value="UniProtKB-UniRule"/>
</dbReference>
<dbReference type="InterPro" id="IPR014777">
    <property type="entry name" value="4pyrrole_Mease_sub1"/>
</dbReference>
<evidence type="ECO:0000313" key="8">
    <source>
        <dbReference type="EMBL" id="AHF01801.1"/>
    </source>
</evidence>
<protein>
    <recommendedName>
        <fullName evidence="6">Ribosomal RNA small subunit methyltransferase I</fullName>
        <ecNumber evidence="6">2.1.1.198</ecNumber>
    </recommendedName>
    <alternativeName>
        <fullName evidence="6">16S rRNA 2'-O-ribose C1402 methyltransferase</fullName>
    </alternativeName>
    <alternativeName>
        <fullName evidence="6">rRNA (cytidine-2'-O-)-methyltransferase RsmI</fullName>
    </alternativeName>
</protein>
<dbReference type="InterPro" id="IPR008189">
    <property type="entry name" value="rRNA_ssu_MeTfrase_I"/>
</dbReference>
<comment type="catalytic activity">
    <reaction evidence="6">
        <text>cytidine(1402) in 16S rRNA + S-adenosyl-L-methionine = 2'-O-methylcytidine(1402) in 16S rRNA + S-adenosyl-L-homocysteine + H(+)</text>
        <dbReference type="Rhea" id="RHEA:42924"/>
        <dbReference type="Rhea" id="RHEA-COMP:10285"/>
        <dbReference type="Rhea" id="RHEA-COMP:10286"/>
        <dbReference type="ChEBI" id="CHEBI:15378"/>
        <dbReference type="ChEBI" id="CHEBI:57856"/>
        <dbReference type="ChEBI" id="CHEBI:59789"/>
        <dbReference type="ChEBI" id="CHEBI:74495"/>
        <dbReference type="ChEBI" id="CHEBI:82748"/>
        <dbReference type="EC" id="2.1.1.198"/>
    </reaction>
</comment>
<evidence type="ECO:0000256" key="6">
    <source>
        <dbReference type="HAMAP-Rule" id="MF_01877"/>
    </source>
</evidence>
<evidence type="ECO:0000259" key="7">
    <source>
        <dbReference type="Pfam" id="PF00590"/>
    </source>
</evidence>
<evidence type="ECO:0000256" key="4">
    <source>
        <dbReference type="ARBA" id="ARBA00022679"/>
    </source>
</evidence>
<keyword evidence="4 6" id="KW-0808">Transferase</keyword>
<organism evidence="8 9">
    <name type="scientific">Thiomicrospira aerophila AL3</name>
    <dbReference type="NCBI Taxonomy" id="717772"/>
    <lineage>
        <taxon>Bacteria</taxon>
        <taxon>Pseudomonadati</taxon>
        <taxon>Pseudomonadota</taxon>
        <taxon>Gammaproteobacteria</taxon>
        <taxon>Thiotrichales</taxon>
        <taxon>Piscirickettsiaceae</taxon>
        <taxon>Thiomicrospira</taxon>
    </lineage>
</organism>
<evidence type="ECO:0000256" key="2">
    <source>
        <dbReference type="ARBA" id="ARBA00022552"/>
    </source>
</evidence>
<dbReference type="FunCoup" id="W0DY68">
    <property type="interactions" value="333"/>
</dbReference>
<dbReference type="Gene3D" id="3.30.950.10">
    <property type="entry name" value="Methyltransferase, Cobalt-precorrin-4 Transmethylase, Domain 2"/>
    <property type="match status" value="1"/>
</dbReference>
<accession>W0DY68</accession>
<comment type="subcellular location">
    <subcellularLocation>
        <location evidence="6">Cytoplasm</location>
    </subcellularLocation>
</comment>
<dbReference type="Pfam" id="PF00590">
    <property type="entry name" value="TP_methylase"/>
    <property type="match status" value="1"/>
</dbReference>
<dbReference type="RefSeq" id="WP_006460970.1">
    <property type="nucleotide sequence ID" value="NZ_CP007030.1"/>
</dbReference>
<dbReference type="InterPro" id="IPR000878">
    <property type="entry name" value="4pyrrol_Mease"/>
</dbReference>
<dbReference type="FunFam" id="3.30.950.10:FF:000002">
    <property type="entry name" value="Ribosomal RNA small subunit methyltransferase I"/>
    <property type="match status" value="1"/>
</dbReference>
<dbReference type="PANTHER" id="PTHR46111">
    <property type="entry name" value="RIBOSOMAL RNA SMALL SUBUNIT METHYLTRANSFERASE I"/>
    <property type="match status" value="1"/>
</dbReference>
<evidence type="ECO:0000256" key="5">
    <source>
        <dbReference type="ARBA" id="ARBA00022691"/>
    </source>
</evidence>
<evidence type="ECO:0000313" key="9">
    <source>
        <dbReference type="Proteomes" id="UP000005380"/>
    </source>
</evidence>
<dbReference type="FunFam" id="3.40.1010.10:FF:000007">
    <property type="entry name" value="Ribosomal RNA small subunit methyltransferase I"/>
    <property type="match status" value="1"/>
</dbReference>
<keyword evidence="3 6" id="KW-0489">Methyltransferase</keyword>
<dbReference type="HAMAP" id="MF_01877">
    <property type="entry name" value="16SrRNA_methyltr_I"/>
    <property type="match status" value="1"/>
</dbReference>
<dbReference type="EC" id="2.1.1.198" evidence="6"/>
<feature type="domain" description="Tetrapyrrole methylase" evidence="7">
    <location>
        <begin position="8"/>
        <end position="208"/>
    </location>
</feature>
<dbReference type="SUPFAM" id="SSF53790">
    <property type="entry name" value="Tetrapyrrole methylase"/>
    <property type="match status" value="1"/>
</dbReference>
<keyword evidence="1 6" id="KW-0963">Cytoplasm</keyword>
<keyword evidence="2 6" id="KW-0698">rRNA processing</keyword>
<dbReference type="HOGENOM" id="CLU_044779_2_0_6"/>
<sequence length="284" mass="31263">MELLEKSTLYVVATPLGNLADMSPRALAVLKQADWIAAEDTRHSQKLLTHFGIANRLISLHNYNEQARVEMLQSSLAKGEVGALISDAGTPLISDPGYHLVNQLRQAGLQVRPIPGPSALIAALSVAGIATDRFYFEGFLPAKSAKRLARLVELSVQQATMVFYEAPHRLLGCLADLRVAMGDERLVCVAREMTKQYEEFPQGSLAQVEDYFIKHPDKVRGELVIVVAGAQALAIDDQAWQSLVQAMLEQQVSVKTVAEVVSAHYQVAKKTVYQWAQACKNEMH</sequence>
<dbReference type="EMBL" id="CP007030">
    <property type="protein sequence ID" value="AHF01801.1"/>
    <property type="molecule type" value="Genomic_DNA"/>
</dbReference>
<comment type="function">
    <text evidence="6">Catalyzes the 2'-O-methylation of the ribose of cytidine 1402 (C1402) in 16S rRNA.</text>
</comment>
<dbReference type="InParanoid" id="W0DY68"/>
<dbReference type="InterPro" id="IPR035996">
    <property type="entry name" value="4pyrrol_Methylase_sf"/>
</dbReference>
<dbReference type="Gene3D" id="3.40.1010.10">
    <property type="entry name" value="Cobalt-precorrin-4 Transmethylase, Domain 1"/>
    <property type="match status" value="1"/>
</dbReference>
<dbReference type="eggNOG" id="COG0313">
    <property type="taxonomic scope" value="Bacteria"/>
</dbReference>